<name>A0A6L2P1T5_TANCI</name>
<protein>
    <submittedName>
        <fullName evidence="2">Nucleic acid-binding, OB-fold protein</fullName>
    </submittedName>
</protein>
<dbReference type="AlphaFoldDB" id="A0A6L2P1T5"/>
<gene>
    <name evidence="2" type="ORF">Tci_064456</name>
</gene>
<organism evidence="2">
    <name type="scientific">Tanacetum cinerariifolium</name>
    <name type="common">Dalmatian daisy</name>
    <name type="synonym">Chrysanthemum cinerariifolium</name>
    <dbReference type="NCBI Taxonomy" id="118510"/>
    <lineage>
        <taxon>Eukaryota</taxon>
        <taxon>Viridiplantae</taxon>
        <taxon>Streptophyta</taxon>
        <taxon>Embryophyta</taxon>
        <taxon>Tracheophyta</taxon>
        <taxon>Spermatophyta</taxon>
        <taxon>Magnoliopsida</taxon>
        <taxon>eudicotyledons</taxon>
        <taxon>Gunneridae</taxon>
        <taxon>Pentapetalae</taxon>
        <taxon>asterids</taxon>
        <taxon>campanulids</taxon>
        <taxon>Asterales</taxon>
        <taxon>Asteraceae</taxon>
        <taxon>Asteroideae</taxon>
        <taxon>Anthemideae</taxon>
        <taxon>Anthemidinae</taxon>
        <taxon>Tanacetum</taxon>
    </lineage>
</organism>
<proteinExistence type="predicted"/>
<reference evidence="2" key="1">
    <citation type="journal article" date="2019" name="Sci. Rep.">
        <title>Draft genome of Tanacetum cinerariifolium, the natural source of mosquito coil.</title>
        <authorList>
            <person name="Yamashiro T."/>
            <person name="Shiraishi A."/>
            <person name="Satake H."/>
            <person name="Nakayama K."/>
        </authorList>
    </citation>
    <scope>NUCLEOTIDE SEQUENCE</scope>
</reference>
<feature type="region of interest" description="Disordered" evidence="1">
    <location>
        <begin position="150"/>
        <end position="189"/>
    </location>
</feature>
<dbReference type="EMBL" id="BKCJ010010638">
    <property type="protein sequence ID" value="GEU92478.1"/>
    <property type="molecule type" value="Genomic_DNA"/>
</dbReference>
<accession>A0A6L2P1T5</accession>
<comment type="caution">
    <text evidence="2">The sequence shown here is derived from an EMBL/GenBank/DDBJ whole genome shotgun (WGS) entry which is preliminary data.</text>
</comment>
<feature type="region of interest" description="Disordered" evidence="1">
    <location>
        <begin position="98"/>
        <end position="136"/>
    </location>
</feature>
<evidence type="ECO:0000256" key="1">
    <source>
        <dbReference type="SAM" id="MobiDB-lite"/>
    </source>
</evidence>
<sequence length="229" mass="25840">MQLRFKEKYNTNLPLQVCRRRFHDPELEKTRNRQTLQTLLEQDPTSFQGVRSTCEAMVTNVNPNRSWSYSSCSQCSKASTKRNGIYVCEITRTKIRQPTASKKDEVPDTQLATSSSPAIEESGSKSNDMPGTPPTDVIKTVAKTIVSTIPHRPFELHATKENSSAAETPNEPKAPTSKRSLDMDLSPEAKKRKNIRMVMTVWQSIMAENSRQLKLFPAFSVNQSYSNLV</sequence>
<evidence type="ECO:0000313" key="2">
    <source>
        <dbReference type="EMBL" id="GEU92478.1"/>
    </source>
</evidence>